<evidence type="ECO:0000259" key="6">
    <source>
        <dbReference type="Pfam" id="PF12698"/>
    </source>
</evidence>
<evidence type="ECO:0000256" key="5">
    <source>
        <dbReference type="SAM" id="Phobius"/>
    </source>
</evidence>
<keyword evidence="2 5" id="KW-0812">Transmembrane</keyword>
<comment type="caution">
    <text evidence="7">The sequence shown here is derived from an EMBL/GenBank/DDBJ whole genome shotgun (WGS) entry which is preliminary data.</text>
</comment>
<dbReference type="Pfam" id="PF12698">
    <property type="entry name" value="ABC2_membrane_3"/>
    <property type="match status" value="1"/>
</dbReference>
<feature type="transmembrane region" description="Helical" evidence="5">
    <location>
        <begin position="311"/>
        <end position="333"/>
    </location>
</feature>
<feature type="domain" description="ABC-2 type transporter transmembrane" evidence="6">
    <location>
        <begin position="9"/>
        <end position="410"/>
    </location>
</feature>
<dbReference type="EMBL" id="QXRZ01000002">
    <property type="protein sequence ID" value="RIL43936.1"/>
    <property type="molecule type" value="Genomic_DNA"/>
</dbReference>
<evidence type="ECO:0000256" key="2">
    <source>
        <dbReference type="ARBA" id="ARBA00022692"/>
    </source>
</evidence>
<evidence type="ECO:0000313" key="7">
    <source>
        <dbReference type="EMBL" id="RIL43936.1"/>
    </source>
</evidence>
<dbReference type="GO" id="GO:0140359">
    <property type="term" value="F:ABC-type transporter activity"/>
    <property type="evidence" value="ECO:0007669"/>
    <property type="project" value="InterPro"/>
</dbReference>
<dbReference type="InterPro" id="IPR051328">
    <property type="entry name" value="T7SS_ABC-Transporter"/>
</dbReference>
<evidence type="ECO:0000313" key="8">
    <source>
        <dbReference type="Proteomes" id="UP000283576"/>
    </source>
</evidence>
<dbReference type="Proteomes" id="UP000283576">
    <property type="component" value="Unassembled WGS sequence"/>
</dbReference>
<dbReference type="InterPro" id="IPR013525">
    <property type="entry name" value="ABC2_TM"/>
</dbReference>
<dbReference type="RefSeq" id="WP_119624449.1">
    <property type="nucleotide sequence ID" value="NZ_JANILE010000010.1"/>
</dbReference>
<evidence type="ECO:0000256" key="3">
    <source>
        <dbReference type="ARBA" id="ARBA00022989"/>
    </source>
</evidence>
<accession>A0A418HQS4</accession>
<comment type="subcellular location">
    <subcellularLocation>
        <location evidence="1">Membrane</location>
        <topology evidence="1">Multi-pass membrane protein</topology>
    </subcellularLocation>
</comment>
<feature type="transmembrane region" description="Helical" evidence="5">
    <location>
        <begin position="340"/>
        <end position="359"/>
    </location>
</feature>
<dbReference type="PANTHER" id="PTHR43077">
    <property type="entry name" value="TRANSPORT PERMEASE YVFS-RELATED"/>
    <property type="match status" value="1"/>
</dbReference>
<reference evidence="7 8" key="1">
    <citation type="journal article" date="2016" name="Front. Microbiol.">
        <title>Comprehensive Phylogenetic Analysis of Bovine Non-aureus Staphylococci Species Based on Whole-Genome Sequencing.</title>
        <authorList>
            <person name="Naushad S."/>
            <person name="Barkema H.W."/>
            <person name="Luby C."/>
            <person name="Condas L.A."/>
            <person name="Nobrega D.B."/>
            <person name="Carson D.A."/>
            <person name="De Buck J."/>
        </authorList>
    </citation>
    <scope>NUCLEOTIDE SEQUENCE [LARGE SCALE GENOMIC DNA]</scope>
    <source>
        <strain evidence="7 8">SNUC 1388</strain>
    </source>
</reference>
<dbReference type="AlphaFoldDB" id="A0A418HQS4"/>
<evidence type="ECO:0000256" key="1">
    <source>
        <dbReference type="ARBA" id="ARBA00004141"/>
    </source>
</evidence>
<proteinExistence type="predicted"/>
<dbReference type="Gene3D" id="3.40.1710.10">
    <property type="entry name" value="abc type-2 transporter like domain"/>
    <property type="match status" value="1"/>
</dbReference>
<keyword evidence="3 5" id="KW-1133">Transmembrane helix</keyword>
<dbReference type="PANTHER" id="PTHR43077:SF5">
    <property type="entry name" value="PHAGE INFECTION PROTEIN"/>
    <property type="match status" value="1"/>
</dbReference>
<protein>
    <submittedName>
        <fullName evidence="7">Phage infection protein</fullName>
    </submittedName>
</protein>
<dbReference type="GO" id="GO:0016020">
    <property type="term" value="C:membrane"/>
    <property type="evidence" value="ECO:0007669"/>
    <property type="project" value="UniProtKB-SubCell"/>
</dbReference>
<gene>
    <name evidence="7" type="ORF">BUZ01_04730</name>
</gene>
<feature type="transmembrane region" description="Helical" evidence="5">
    <location>
        <begin position="396"/>
        <end position="416"/>
    </location>
</feature>
<keyword evidence="4 5" id="KW-0472">Membrane</keyword>
<name>A0A418HQS4_STAGA</name>
<feature type="transmembrane region" description="Helical" evidence="5">
    <location>
        <begin position="7"/>
        <end position="31"/>
    </location>
</feature>
<evidence type="ECO:0000256" key="4">
    <source>
        <dbReference type="ARBA" id="ARBA00023136"/>
    </source>
</evidence>
<feature type="transmembrane region" description="Helical" evidence="5">
    <location>
        <begin position="239"/>
        <end position="260"/>
    </location>
</feature>
<sequence length="428" mass="47942">MNIFKNKLLWIAPIAIIVLLIILATAFYPAYNPSPKSLPIAIVNHDEGNNMQGQNVNVGKNLEDKLTDSDSDKIKWVSVDSEKEARKGLKEQKYFGVAVIEQDFSKNALSKTQKLVSDSKQAEIKEKADSGEIPPAQLQQMKKQMANKSGSTTDVKQANIKTIVNGGASMQAVQIANNVLSKVGENVNSQISQQSLEILNKQDVKVSAKDIKDVTNPVSIDKETINKVKSHQANGNGPFLMFMPVWMSALVSSVLLFYAFRTSNNIKLSQRLIASLAQMAVAVVTAFIGGFGYIYFMSEVQDFNFDDINKIAIYVSIAIIAFIGLILGTMSWLGMKAIPIFFLLMFFSMQLVTLPKQFLPQFYQDYIVSWNPFTHYANYLRELLYMNQSLEMNSTMWMFIGFMIFGIVSILTATMIRKHSDKRTEVPS</sequence>
<feature type="transmembrane region" description="Helical" evidence="5">
    <location>
        <begin position="272"/>
        <end position="296"/>
    </location>
</feature>
<organism evidence="7 8">
    <name type="scientific">Staphylococcus gallinarum</name>
    <dbReference type="NCBI Taxonomy" id="1293"/>
    <lineage>
        <taxon>Bacteria</taxon>
        <taxon>Bacillati</taxon>
        <taxon>Bacillota</taxon>
        <taxon>Bacilli</taxon>
        <taxon>Bacillales</taxon>
        <taxon>Staphylococcaceae</taxon>
        <taxon>Staphylococcus</taxon>
    </lineage>
</organism>